<reference evidence="1 2" key="1">
    <citation type="submission" date="2016-10" db="EMBL/GenBank/DDBJ databases">
        <authorList>
            <person name="de Groot N.N."/>
        </authorList>
    </citation>
    <scope>NUCLEOTIDE SEQUENCE [LARGE SCALE GENOMIC DNA]</scope>
    <source>
        <strain evidence="1 2">DSM 12271</strain>
    </source>
</reference>
<evidence type="ECO:0000313" key="1">
    <source>
        <dbReference type="EMBL" id="SFB05544.1"/>
    </source>
</evidence>
<dbReference type="EMBL" id="FOKI01000010">
    <property type="protein sequence ID" value="SFB05544.1"/>
    <property type="molecule type" value="Genomic_DNA"/>
</dbReference>
<sequence length="30" mass="3367">MIIANSQANNLDYNNKFNINLDGLIEEDIG</sequence>
<dbReference type="Proteomes" id="UP000198619">
    <property type="component" value="Unassembled WGS sequence"/>
</dbReference>
<dbReference type="STRING" id="84698.SAMN04488528_101051"/>
<organism evidence="1 2">
    <name type="scientific">Clostridium frigidicarnis</name>
    <dbReference type="NCBI Taxonomy" id="84698"/>
    <lineage>
        <taxon>Bacteria</taxon>
        <taxon>Bacillati</taxon>
        <taxon>Bacillota</taxon>
        <taxon>Clostridia</taxon>
        <taxon>Eubacteriales</taxon>
        <taxon>Clostridiaceae</taxon>
        <taxon>Clostridium</taxon>
    </lineage>
</organism>
<protein>
    <submittedName>
        <fullName evidence="1">Uncharacterized protein</fullName>
    </submittedName>
</protein>
<evidence type="ECO:0000313" key="2">
    <source>
        <dbReference type="Proteomes" id="UP000198619"/>
    </source>
</evidence>
<accession>A0A1I0XX83</accession>
<dbReference type="AlphaFoldDB" id="A0A1I0XX83"/>
<keyword evidence="2" id="KW-1185">Reference proteome</keyword>
<gene>
    <name evidence="1" type="ORF">SAMN04488528_101051</name>
</gene>
<proteinExistence type="predicted"/>
<name>A0A1I0XX83_9CLOT</name>